<dbReference type="AlphaFoldDB" id="A0AAD6IMK1"/>
<comment type="caution">
    <text evidence="2">The sequence shown here is derived from an EMBL/GenBank/DDBJ whole genome shotgun (WGS) entry which is preliminary data.</text>
</comment>
<proteinExistence type="predicted"/>
<organism evidence="2 3">
    <name type="scientific">Penicillium canescens</name>
    <dbReference type="NCBI Taxonomy" id="5083"/>
    <lineage>
        <taxon>Eukaryota</taxon>
        <taxon>Fungi</taxon>
        <taxon>Dikarya</taxon>
        <taxon>Ascomycota</taxon>
        <taxon>Pezizomycotina</taxon>
        <taxon>Eurotiomycetes</taxon>
        <taxon>Eurotiomycetidae</taxon>
        <taxon>Eurotiales</taxon>
        <taxon>Aspergillaceae</taxon>
        <taxon>Penicillium</taxon>
    </lineage>
</organism>
<keyword evidence="3" id="KW-1185">Reference proteome</keyword>
<evidence type="ECO:0000313" key="2">
    <source>
        <dbReference type="EMBL" id="KAJ6057079.1"/>
    </source>
</evidence>
<sequence length="327" mass="36555">MDAQNPPFSVSVSSPPPDESTSAPSMTRATLPTYGDSSDDASKLLHFSRHLNFSGDQTKQFKEIEGELVSKIRAKDTGYLWFSDITEATFYQLQDGTSRSTRRLHYFYNFDERKLRVRMPSKAHDSLAVQLSYLISDKLRSAGLLNTTCVPNLSPSIRLGNTAAQPDGCWGPLNSEDVTVGIEVGNSESEHELEHDARHWIGHAESSFQICLTVKLTKDPDMITLSVWRPQRPQNHIYSGPQLRRRHVFAAITDRATITRGRPDPVVRFESLTSPTFTPTEIRLPVAAFTGYQLPPGVYVNFGDSIVLTGEDLIGFGRLHWILANGY</sequence>
<evidence type="ECO:0000256" key="1">
    <source>
        <dbReference type="SAM" id="MobiDB-lite"/>
    </source>
</evidence>
<feature type="compositionally biased region" description="Polar residues" evidence="1">
    <location>
        <begin position="19"/>
        <end position="30"/>
    </location>
</feature>
<dbReference type="EMBL" id="JAQJZL010000001">
    <property type="protein sequence ID" value="KAJ6057079.1"/>
    <property type="molecule type" value="Genomic_DNA"/>
</dbReference>
<gene>
    <name evidence="2" type="ORF">N7460_000353</name>
</gene>
<evidence type="ECO:0000313" key="3">
    <source>
        <dbReference type="Proteomes" id="UP001219568"/>
    </source>
</evidence>
<feature type="region of interest" description="Disordered" evidence="1">
    <location>
        <begin position="1"/>
        <end position="37"/>
    </location>
</feature>
<accession>A0AAD6IMK1</accession>
<reference evidence="2" key="2">
    <citation type="submission" date="2023-01" db="EMBL/GenBank/DDBJ databases">
        <authorList>
            <person name="Petersen C."/>
        </authorList>
    </citation>
    <scope>NUCLEOTIDE SEQUENCE</scope>
    <source>
        <strain evidence="2">IBT 15450</strain>
    </source>
</reference>
<protein>
    <submittedName>
        <fullName evidence="2">Uncharacterized protein</fullName>
    </submittedName>
</protein>
<name>A0AAD6IMK1_PENCN</name>
<dbReference type="Proteomes" id="UP001219568">
    <property type="component" value="Unassembled WGS sequence"/>
</dbReference>
<feature type="compositionally biased region" description="Low complexity" evidence="1">
    <location>
        <begin position="1"/>
        <end position="13"/>
    </location>
</feature>
<reference evidence="2" key="1">
    <citation type="journal article" date="2023" name="IMA Fungus">
        <title>Comparative genomic study of the Penicillium genus elucidates a diverse pangenome and 15 lateral gene transfer events.</title>
        <authorList>
            <person name="Petersen C."/>
            <person name="Sorensen T."/>
            <person name="Nielsen M.R."/>
            <person name="Sondergaard T.E."/>
            <person name="Sorensen J.L."/>
            <person name="Fitzpatrick D.A."/>
            <person name="Frisvad J.C."/>
            <person name="Nielsen K.L."/>
        </authorList>
    </citation>
    <scope>NUCLEOTIDE SEQUENCE</scope>
    <source>
        <strain evidence="2">IBT 15450</strain>
    </source>
</reference>